<dbReference type="OrthoDB" id="7816615at2759"/>
<keyword evidence="2" id="KW-1185">Reference proteome</keyword>
<dbReference type="KEGG" id="dhe:111599669"/>
<protein>
    <submittedName>
        <fullName evidence="3">Uncharacterized protein LOC111599669</fullName>
    </submittedName>
</protein>
<name>A0A6J1LX92_DROHY</name>
<reference evidence="3" key="1">
    <citation type="submission" date="2025-08" db="UniProtKB">
        <authorList>
            <consortium name="RefSeq"/>
        </authorList>
    </citation>
    <scope>IDENTIFICATION</scope>
    <source>
        <strain evidence="3">15085-1641.00</strain>
        <tissue evidence="3">Whole body</tissue>
    </source>
</reference>
<feature type="signal peptide" evidence="1">
    <location>
        <begin position="1"/>
        <end position="21"/>
    </location>
</feature>
<dbReference type="InterPro" id="IPR012674">
    <property type="entry name" value="Calycin"/>
</dbReference>
<sequence length="240" mass="26920">MKSNICMVLILLGCALNTVRSQTTEVPETTEIGETTEVSETTEIPDPTSFPLFTCTRYAGTEVDLKGLSGLWFETARGINIDKMECLNYTLADSPNDKNRLELQVQYVYAGDSKWDSVKESKSLLWDDNAKNGVFTWNIGETSTIPITYKLVETDLDSYAFFCGYGGISDVSLFKVWTRNRHLTVEQKIFIQNKFKEILRIQDLNWVEQSEEKCNNSAMRTAGGALLALALALIAGVRNI</sequence>
<dbReference type="Gene3D" id="2.40.128.20">
    <property type="match status" value="1"/>
</dbReference>
<dbReference type="Proteomes" id="UP000504633">
    <property type="component" value="Unplaced"/>
</dbReference>
<dbReference type="OMA" id="KCNNSAM"/>
<evidence type="ECO:0000313" key="3">
    <source>
        <dbReference type="RefSeq" id="XP_023171142.1"/>
    </source>
</evidence>
<organism evidence="2 3">
    <name type="scientific">Drosophila hydei</name>
    <name type="common">Fruit fly</name>
    <dbReference type="NCBI Taxonomy" id="7224"/>
    <lineage>
        <taxon>Eukaryota</taxon>
        <taxon>Metazoa</taxon>
        <taxon>Ecdysozoa</taxon>
        <taxon>Arthropoda</taxon>
        <taxon>Hexapoda</taxon>
        <taxon>Insecta</taxon>
        <taxon>Pterygota</taxon>
        <taxon>Neoptera</taxon>
        <taxon>Endopterygota</taxon>
        <taxon>Diptera</taxon>
        <taxon>Brachycera</taxon>
        <taxon>Muscomorpha</taxon>
        <taxon>Ephydroidea</taxon>
        <taxon>Drosophilidae</taxon>
        <taxon>Drosophila</taxon>
    </lineage>
</organism>
<evidence type="ECO:0000313" key="2">
    <source>
        <dbReference type="Proteomes" id="UP000504633"/>
    </source>
</evidence>
<accession>A0A6J1LX92</accession>
<dbReference type="SUPFAM" id="SSF50814">
    <property type="entry name" value="Lipocalins"/>
    <property type="match status" value="1"/>
</dbReference>
<evidence type="ECO:0000256" key="1">
    <source>
        <dbReference type="SAM" id="SignalP"/>
    </source>
</evidence>
<gene>
    <name evidence="3" type="primary">LOC111599669</name>
</gene>
<dbReference type="AlphaFoldDB" id="A0A6J1LX92"/>
<keyword evidence="1" id="KW-0732">Signal</keyword>
<feature type="chain" id="PRO_5027095390" evidence="1">
    <location>
        <begin position="22"/>
        <end position="240"/>
    </location>
</feature>
<proteinExistence type="predicted"/>
<dbReference type="GeneID" id="111599669"/>
<dbReference type="RefSeq" id="XP_023171142.1">
    <property type="nucleotide sequence ID" value="XM_023315374.2"/>
</dbReference>